<evidence type="ECO:0000313" key="14">
    <source>
        <dbReference type="Proteomes" id="UP000006735"/>
    </source>
</evidence>
<comment type="subcellular location">
    <subcellularLocation>
        <location evidence="1">Membrane</location>
        <topology evidence="1">Multi-pass membrane protein</topology>
    </subcellularLocation>
</comment>
<evidence type="ECO:0000256" key="4">
    <source>
        <dbReference type="ARBA" id="ARBA00022679"/>
    </source>
</evidence>
<feature type="transmembrane region" description="Helical" evidence="12">
    <location>
        <begin position="87"/>
        <end position="103"/>
    </location>
</feature>
<feature type="transmembrane region" description="Helical" evidence="12">
    <location>
        <begin position="192"/>
        <end position="215"/>
    </location>
</feature>
<dbReference type="InterPro" id="IPR000462">
    <property type="entry name" value="CDP-OH_P_trans"/>
</dbReference>
<gene>
    <name evidence="13" type="primary">pssA</name>
    <name evidence="13" type="ordered locus">XOO2219</name>
</gene>
<dbReference type="PROSITE" id="PS00379">
    <property type="entry name" value="CDP_ALCOHOL_P_TRANSF"/>
    <property type="match status" value="1"/>
</dbReference>
<dbReference type="InterPro" id="IPR050324">
    <property type="entry name" value="CDP-alcohol_PTase-I"/>
</dbReference>
<evidence type="ECO:0000256" key="5">
    <source>
        <dbReference type="ARBA" id="ARBA00022692"/>
    </source>
</evidence>
<name>Q5H0P8_XANOR</name>
<keyword evidence="5 12" id="KW-0812">Transmembrane</keyword>
<evidence type="ECO:0000256" key="9">
    <source>
        <dbReference type="ARBA" id="ARBA00023209"/>
    </source>
</evidence>
<dbReference type="PANTHER" id="PTHR14269">
    <property type="entry name" value="CDP-DIACYLGLYCEROL--GLYCEROL-3-PHOSPHATE 3-PHOSPHATIDYLTRANSFERASE-RELATED"/>
    <property type="match status" value="1"/>
</dbReference>
<evidence type="ECO:0000256" key="1">
    <source>
        <dbReference type="ARBA" id="ARBA00004141"/>
    </source>
</evidence>
<dbReference type="InterPro" id="IPR048254">
    <property type="entry name" value="CDP_ALCOHOL_P_TRANSF_CS"/>
</dbReference>
<evidence type="ECO:0000256" key="12">
    <source>
        <dbReference type="SAM" id="Phobius"/>
    </source>
</evidence>
<proteinExistence type="inferred from homology"/>
<dbReference type="PANTHER" id="PTHR14269:SF61">
    <property type="entry name" value="CDP-DIACYLGLYCEROL--SERINE O-PHOSPHATIDYLTRANSFERASE"/>
    <property type="match status" value="1"/>
</dbReference>
<dbReference type="EMBL" id="AE013598">
    <property type="protein sequence ID" value="AAW75473.1"/>
    <property type="molecule type" value="Genomic_DNA"/>
</dbReference>
<keyword evidence="14" id="KW-1185">Reference proteome</keyword>
<evidence type="ECO:0000256" key="8">
    <source>
        <dbReference type="ARBA" id="ARBA00023136"/>
    </source>
</evidence>
<dbReference type="Gene3D" id="1.20.120.1760">
    <property type="match status" value="1"/>
</dbReference>
<comment type="similarity">
    <text evidence="2 11">Belongs to the CDP-alcohol phosphatidyltransferase class-I family.</text>
</comment>
<dbReference type="Pfam" id="PF01066">
    <property type="entry name" value="CDP-OH_P_transf"/>
    <property type="match status" value="1"/>
</dbReference>
<evidence type="ECO:0000256" key="2">
    <source>
        <dbReference type="ARBA" id="ARBA00010441"/>
    </source>
</evidence>
<feature type="transmembrane region" description="Helical" evidence="12">
    <location>
        <begin position="221"/>
        <end position="239"/>
    </location>
</feature>
<organism evidence="13 14">
    <name type="scientific">Xanthomonas oryzae pv. oryzae (strain KACC10331 / KXO85)</name>
    <dbReference type="NCBI Taxonomy" id="291331"/>
    <lineage>
        <taxon>Bacteria</taxon>
        <taxon>Pseudomonadati</taxon>
        <taxon>Pseudomonadota</taxon>
        <taxon>Gammaproteobacteria</taxon>
        <taxon>Lysobacterales</taxon>
        <taxon>Lysobacteraceae</taxon>
        <taxon>Xanthomonas</taxon>
    </lineage>
</organism>
<dbReference type="GO" id="GO:0016020">
    <property type="term" value="C:membrane"/>
    <property type="evidence" value="ECO:0007669"/>
    <property type="project" value="UniProtKB-SubCell"/>
</dbReference>
<reference evidence="13 14" key="1">
    <citation type="journal article" date="2005" name="Nucleic Acids Res.">
        <title>The genome sequence of Xanthomonas oryzae pathovar oryzae KACC10331, the bacterial blight pathogen of rice.</title>
        <authorList>
            <person name="Lee B.M."/>
            <person name="Park Y.J."/>
            <person name="Park D.S."/>
            <person name="Kang H.W."/>
            <person name="Kim J.G."/>
            <person name="Song E.S."/>
            <person name="Park I.C."/>
            <person name="Yoon U.H."/>
            <person name="Hahn J.H."/>
            <person name="Koo B.S."/>
            <person name="Lee G.B."/>
            <person name="Kim H."/>
            <person name="Park H.S."/>
            <person name="Yoon K.O."/>
            <person name="Kim J.H."/>
            <person name="Jung C.H."/>
            <person name="Koh N.H."/>
            <person name="Seo J.S."/>
            <person name="Go S.J."/>
        </authorList>
    </citation>
    <scope>NUCLEOTIDE SEQUENCE [LARGE SCALE GENOMIC DNA]</scope>
    <source>
        <strain evidence="14">KACC10331 / KXO85</strain>
    </source>
</reference>
<dbReference type="HOGENOM" id="CLU_049944_5_0_6"/>
<dbReference type="STRING" id="291331.XOO2219"/>
<dbReference type="GO" id="GO:0008654">
    <property type="term" value="P:phospholipid biosynthetic process"/>
    <property type="evidence" value="ECO:0007669"/>
    <property type="project" value="UniProtKB-KW"/>
</dbReference>
<accession>Q5H0P8</accession>
<keyword evidence="10" id="KW-1208">Phospholipid metabolism</keyword>
<dbReference type="AlphaFoldDB" id="Q5H0P8"/>
<keyword evidence="8 12" id="KW-0472">Membrane</keyword>
<sequence length="247" mass="27136">MSSRSHARPEAVTRIASLAECGETVACMACARYPSCLAHLRLRMKRHFSMLRDFQLADWFTLANAFCGTGAVFAAMRFLQEEHRGDLLLGMALIPLAFVFDALDGHVARWRKASSTLGRELDSLADVISFGVAPAALGYACGMRGGWDWLVLSYFVCCGVSRLARYNVTAEEIAGEADKVPYFEGTPIPTSLLLVILLAVAASIGHIGETLWWGQWQLGPWQFHPLVLLFAVSGSLMISKTLRIPKL</sequence>
<evidence type="ECO:0000256" key="11">
    <source>
        <dbReference type="RuleBase" id="RU003750"/>
    </source>
</evidence>
<dbReference type="GO" id="GO:0016780">
    <property type="term" value="F:phosphotransferase activity, for other substituted phosphate groups"/>
    <property type="evidence" value="ECO:0007669"/>
    <property type="project" value="InterPro"/>
</dbReference>
<evidence type="ECO:0000256" key="6">
    <source>
        <dbReference type="ARBA" id="ARBA00022989"/>
    </source>
</evidence>
<dbReference type="InterPro" id="IPR043130">
    <property type="entry name" value="CDP-OH_PTrfase_TM_dom"/>
</dbReference>
<keyword evidence="6 12" id="KW-1133">Transmembrane helix</keyword>
<evidence type="ECO:0000256" key="3">
    <source>
        <dbReference type="ARBA" id="ARBA00022516"/>
    </source>
</evidence>
<dbReference type="Proteomes" id="UP000006735">
    <property type="component" value="Chromosome"/>
</dbReference>
<evidence type="ECO:0000313" key="13">
    <source>
        <dbReference type="EMBL" id="AAW75473.1"/>
    </source>
</evidence>
<evidence type="ECO:0000256" key="10">
    <source>
        <dbReference type="ARBA" id="ARBA00023264"/>
    </source>
</evidence>
<keyword evidence="7" id="KW-0443">Lipid metabolism</keyword>
<keyword evidence="3" id="KW-0444">Lipid biosynthesis</keyword>
<evidence type="ECO:0000256" key="7">
    <source>
        <dbReference type="ARBA" id="ARBA00023098"/>
    </source>
</evidence>
<protein>
    <submittedName>
        <fullName evidence="13">CDP-diacylglycerol-serine o-phosphatidyltransferase</fullName>
    </submittedName>
</protein>
<keyword evidence="9" id="KW-0594">Phospholipid biosynthesis</keyword>
<keyword evidence="4 11" id="KW-0808">Transferase</keyword>
<feature type="transmembrane region" description="Helical" evidence="12">
    <location>
        <begin position="56"/>
        <end position="75"/>
    </location>
</feature>
<dbReference type="KEGG" id="xoo:XOO2219"/>